<dbReference type="PANTHER" id="PTHR30404">
    <property type="entry name" value="N-ACETYLMURAMOYL-L-ALANINE AMIDASE"/>
    <property type="match status" value="1"/>
</dbReference>
<reference evidence="3 4" key="1">
    <citation type="submission" date="2023-07" db="EMBL/GenBank/DDBJ databases">
        <title>Genomic Encyclopedia of Type Strains, Phase IV (KMG-IV): sequencing the most valuable type-strain genomes for metagenomic binning, comparative biology and taxonomic classification.</title>
        <authorList>
            <person name="Goeker M."/>
        </authorList>
    </citation>
    <scope>NUCLEOTIDE SEQUENCE [LARGE SCALE GENOMIC DNA]</scope>
    <source>
        <strain evidence="3 4">DSM 23948</strain>
    </source>
</reference>
<dbReference type="SUPFAM" id="SSF53187">
    <property type="entry name" value="Zn-dependent exopeptidases"/>
    <property type="match status" value="1"/>
</dbReference>
<dbReference type="RefSeq" id="WP_307152097.1">
    <property type="nucleotide sequence ID" value="NZ_JAUSTU010000033.1"/>
</dbReference>
<comment type="caution">
    <text evidence="3">The sequence shown here is derived from an EMBL/GenBank/DDBJ whole genome shotgun (WGS) entry which is preliminary data.</text>
</comment>
<sequence length="247" mass="27827">MVKIFIDPGHGGTDTGAKANGLLEKSLTLAISLRIRDFLMDYENVQVKMSRETDKTVTLKQRTDMANSWKADYLLSIHINAGGGEGYEDYIYTSPSKASVANQNILHAEVIKQTGMVDRGKKRRNFHMVRESNMPAILTENGFIDHRNDAANLSRSSFIEKIGLGHVNGLVQIFGLKKKVPSTPERKLTGMKPNWADWQWQEAEETFKKARDKGILNSDVWEKKAADKNLTFDELEFLNLVLSGRAL</sequence>
<accession>A0ABT9V9K4</accession>
<dbReference type="PANTHER" id="PTHR30404:SF0">
    <property type="entry name" value="N-ACETYLMURAMOYL-L-ALANINE AMIDASE AMIC"/>
    <property type="match status" value="1"/>
</dbReference>
<feature type="domain" description="MurNAc-LAA" evidence="2">
    <location>
        <begin position="63"/>
        <end position="171"/>
    </location>
</feature>
<protein>
    <submittedName>
        <fullName evidence="3">N-acetylmuramoyl-L-alanine amidase</fullName>
        <ecNumber evidence="3">3.5.1.28</ecNumber>
    </submittedName>
</protein>
<dbReference type="InterPro" id="IPR002508">
    <property type="entry name" value="MurNAc-LAA_cat"/>
</dbReference>
<dbReference type="Gene3D" id="3.40.630.40">
    <property type="entry name" value="Zn-dependent exopeptidases"/>
    <property type="match status" value="1"/>
</dbReference>
<dbReference type="CDD" id="cd02696">
    <property type="entry name" value="MurNAc-LAA"/>
    <property type="match status" value="1"/>
</dbReference>
<keyword evidence="1 3" id="KW-0378">Hydrolase</keyword>
<proteinExistence type="predicted"/>
<name>A0ABT9V9K4_9BACL</name>
<dbReference type="Proteomes" id="UP001231362">
    <property type="component" value="Unassembled WGS sequence"/>
</dbReference>
<evidence type="ECO:0000313" key="4">
    <source>
        <dbReference type="Proteomes" id="UP001231362"/>
    </source>
</evidence>
<dbReference type="GO" id="GO:0008745">
    <property type="term" value="F:N-acetylmuramoyl-L-alanine amidase activity"/>
    <property type="evidence" value="ECO:0007669"/>
    <property type="project" value="UniProtKB-EC"/>
</dbReference>
<dbReference type="InterPro" id="IPR050695">
    <property type="entry name" value="N-acetylmuramoyl_amidase_3"/>
</dbReference>
<keyword evidence="4" id="KW-1185">Reference proteome</keyword>
<dbReference type="EMBL" id="JAUSTU010000033">
    <property type="protein sequence ID" value="MDQ0157644.1"/>
    <property type="molecule type" value="Genomic_DNA"/>
</dbReference>
<dbReference type="SMART" id="SM00646">
    <property type="entry name" value="Ami_3"/>
    <property type="match status" value="1"/>
</dbReference>
<evidence type="ECO:0000259" key="2">
    <source>
        <dbReference type="SMART" id="SM00646"/>
    </source>
</evidence>
<dbReference type="EC" id="3.5.1.28" evidence="3"/>
<organism evidence="3 4">
    <name type="scientific">Anoxybacillus andreesenii</name>
    <dbReference type="NCBI Taxonomy" id="1325932"/>
    <lineage>
        <taxon>Bacteria</taxon>
        <taxon>Bacillati</taxon>
        <taxon>Bacillota</taxon>
        <taxon>Bacilli</taxon>
        <taxon>Bacillales</taxon>
        <taxon>Anoxybacillaceae</taxon>
        <taxon>Anoxybacillus</taxon>
    </lineage>
</organism>
<evidence type="ECO:0000313" key="3">
    <source>
        <dbReference type="EMBL" id="MDQ0157644.1"/>
    </source>
</evidence>
<dbReference type="Pfam" id="PF01520">
    <property type="entry name" value="Amidase_3"/>
    <property type="match status" value="1"/>
</dbReference>
<evidence type="ECO:0000256" key="1">
    <source>
        <dbReference type="ARBA" id="ARBA00022801"/>
    </source>
</evidence>
<gene>
    <name evidence="3" type="ORF">J2S07_003989</name>
</gene>